<dbReference type="AlphaFoldDB" id="H5TEV2"/>
<accession>H5TEV2</accession>
<evidence type="ECO:0000313" key="2">
    <source>
        <dbReference type="Proteomes" id="UP000053586"/>
    </source>
</evidence>
<organism evidence="1 2">
    <name type="scientific">Glaciecola punicea ACAM 611</name>
    <dbReference type="NCBI Taxonomy" id="1121923"/>
    <lineage>
        <taxon>Bacteria</taxon>
        <taxon>Pseudomonadati</taxon>
        <taxon>Pseudomonadota</taxon>
        <taxon>Gammaproteobacteria</taxon>
        <taxon>Alteromonadales</taxon>
        <taxon>Alteromonadaceae</taxon>
        <taxon>Glaciecola</taxon>
    </lineage>
</organism>
<dbReference type="Pfam" id="PF09493">
    <property type="entry name" value="DUF2389"/>
    <property type="match status" value="1"/>
</dbReference>
<dbReference type="InterPro" id="IPR012663">
    <property type="entry name" value="CHP02450_Tryp"/>
</dbReference>
<name>H5TEV2_9ALTE</name>
<sequence length="45" mass="5350">MVVKVVLDEDQAVVECVLQALMSKREFTIQWRDLEDAEKWLQGWN</sequence>
<dbReference type="STRING" id="56804.BAE46_02660"/>
<protein>
    <submittedName>
        <fullName evidence="1">Uncharacterized protein</fullName>
    </submittedName>
</protein>
<gene>
    <name evidence="1" type="ORF">GPUN_2765</name>
</gene>
<dbReference type="EMBL" id="BAET01000033">
    <property type="protein sequence ID" value="GAB56879.1"/>
    <property type="molecule type" value="Genomic_DNA"/>
</dbReference>
<proteinExistence type="predicted"/>
<reference evidence="1 2" key="2">
    <citation type="journal article" date="2017" name="Antonie Van Leeuwenhoek">
        <title>Rhizobium rhizosphaerae sp. nov., a novel species isolated from rice rhizosphere.</title>
        <authorList>
            <person name="Zhao J.J."/>
            <person name="Zhang J."/>
            <person name="Zhang R.J."/>
            <person name="Zhang C.W."/>
            <person name="Yin H.Q."/>
            <person name="Zhang X.X."/>
        </authorList>
    </citation>
    <scope>NUCLEOTIDE SEQUENCE [LARGE SCALE GENOMIC DNA]</scope>
    <source>
        <strain evidence="1 2">ACAM 611</strain>
    </source>
</reference>
<keyword evidence="2" id="KW-1185">Reference proteome</keyword>
<dbReference type="NCBIfam" id="TIGR02450">
    <property type="entry name" value="TIGR02450 family Trp-rich protein"/>
    <property type="match status" value="1"/>
</dbReference>
<dbReference type="Proteomes" id="UP000053586">
    <property type="component" value="Unassembled WGS sequence"/>
</dbReference>
<reference evidence="1 2" key="1">
    <citation type="journal article" date="2012" name="J. Bacteriol.">
        <title>Genome sequence of proteorhodopsin-containing sea ice bacterium Glaciecola punicea ACAM 611T.</title>
        <authorList>
            <person name="Qin Q.-L."/>
            <person name="Xie B.-B."/>
            <person name="Shu Y.-L."/>
            <person name="Rong J.-C."/>
            <person name="Zhao D.-L."/>
            <person name="Zhang X.-Y."/>
            <person name="Chen X.-L."/>
            <person name="Zhou B.-C."/>
            <person name="Zhanga Y.-Z."/>
        </authorList>
    </citation>
    <scope>NUCLEOTIDE SEQUENCE [LARGE SCALE GENOMIC DNA]</scope>
    <source>
        <strain evidence="1 2">ACAM 611</strain>
    </source>
</reference>
<evidence type="ECO:0000313" key="1">
    <source>
        <dbReference type="EMBL" id="GAB56879.1"/>
    </source>
</evidence>
<comment type="caution">
    <text evidence="1">The sequence shown here is derived from an EMBL/GenBank/DDBJ whole genome shotgun (WGS) entry which is preliminary data.</text>
</comment>